<sequence length="155" mass="16906">MNAHIGPAHETDIGQLLSLNNRYSASGLTLVRTPDFAANHLADYRVLRDGQGGIIGCVALDEYSPSVAELISLAVDEDLHGSGYGRQLIAAAIDLARTRGYTDLFAVSYSDELFLSCGFSRVPLGTYPEKITRYAKDKTEIEVGEKHCFAIRLAR</sequence>
<dbReference type="EC" id="2.3.1.-" evidence="5"/>
<dbReference type="InterPro" id="IPR050832">
    <property type="entry name" value="Bact_Acetyltransf"/>
</dbReference>
<keyword evidence="2 5" id="KW-0012">Acyltransferase</keyword>
<accession>A0AA49JSU6</accession>
<dbReference type="Proteomes" id="UP001229955">
    <property type="component" value="Chromosome"/>
</dbReference>
<evidence type="ECO:0000313" key="6">
    <source>
        <dbReference type="Proteomes" id="UP001229955"/>
    </source>
</evidence>
<organism evidence="5 6">
    <name type="scientific">Pseudogemmatithrix spongiicola</name>
    <dbReference type="NCBI Taxonomy" id="3062599"/>
    <lineage>
        <taxon>Bacteria</taxon>
        <taxon>Pseudomonadati</taxon>
        <taxon>Gemmatimonadota</taxon>
        <taxon>Gemmatimonadia</taxon>
        <taxon>Gemmatimonadales</taxon>
        <taxon>Gemmatimonadaceae</taxon>
        <taxon>Pseudogemmatithrix</taxon>
    </lineage>
</organism>
<dbReference type="EMBL" id="CP130612">
    <property type="protein sequence ID" value="WKW11380.1"/>
    <property type="molecule type" value="Genomic_DNA"/>
</dbReference>
<dbReference type="CDD" id="cd04301">
    <property type="entry name" value="NAT_SF"/>
    <property type="match status" value="1"/>
</dbReference>
<evidence type="ECO:0000313" key="5">
    <source>
        <dbReference type="EMBL" id="WKW14290.1"/>
    </source>
</evidence>
<keyword evidence="6" id="KW-1185">Reference proteome</keyword>
<dbReference type="InterPro" id="IPR000182">
    <property type="entry name" value="GNAT_dom"/>
</dbReference>
<dbReference type="PANTHER" id="PTHR43877">
    <property type="entry name" value="AMINOALKYLPHOSPHONATE N-ACETYLTRANSFERASE-RELATED-RELATED"/>
    <property type="match status" value="1"/>
</dbReference>
<feature type="domain" description="N-acetyltransferase" evidence="3">
    <location>
        <begin position="3"/>
        <end position="139"/>
    </location>
</feature>
<proteinExistence type="predicted"/>
<evidence type="ECO:0000259" key="3">
    <source>
        <dbReference type="PROSITE" id="PS51186"/>
    </source>
</evidence>
<protein>
    <submittedName>
        <fullName evidence="5">GNAT family N-acetyltransferase</fullName>
        <ecNumber evidence="5">2.3.1.-</ecNumber>
    </submittedName>
</protein>
<accession>A0AA49JY21</accession>
<dbReference type="GO" id="GO:0016747">
    <property type="term" value="F:acyltransferase activity, transferring groups other than amino-acyl groups"/>
    <property type="evidence" value="ECO:0007669"/>
    <property type="project" value="InterPro"/>
</dbReference>
<dbReference type="SUPFAM" id="SSF55729">
    <property type="entry name" value="Acyl-CoA N-acyltransferases (Nat)"/>
    <property type="match status" value="1"/>
</dbReference>
<dbReference type="AlphaFoldDB" id="A0AA49JY21"/>
<keyword evidence="1 5" id="KW-0808">Transferase</keyword>
<name>A0AA49JY21_9BACT</name>
<evidence type="ECO:0000256" key="1">
    <source>
        <dbReference type="ARBA" id="ARBA00022679"/>
    </source>
</evidence>
<dbReference type="EMBL" id="CP130613">
    <property type="protein sequence ID" value="WKW14290.1"/>
    <property type="molecule type" value="Genomic_DNA"/>
</dbReference>
<dbReference type="KEGG" id="pspc:Strain318_000625"/>
<dbReference type="Gene3D" id="3.40.630.30">
    <property type="match status" value="1"/>
</dbReference>
<dbReference type="PANTHER" id="PTHR43877:SF8">
    <property type="entry name" value="N-ACETYLGLUTAMATE SYNTHASE-RELATED"/>
    <property type="match status" value="1"/>
</dbReference>
<dbReference type="InterPro" id="IPR016181">
    <property type="entry name" value="Acyl_CoA_acyltransferase"/>
</dbReference>
<dbReference type="PROSITE" id="PS51186">
    <property type="entry name" value="GNAT"/>
    <property type="match status" value="1"/>
</dbReference>
<evidence type="ECO:0000313" key="4">
    <source>
        <dbReference type="EMBL" id="WKW11380.1"/>
    </source>
</evidence>
<reference evidence="5" key="1">
    <citation type="submission" date="2023-07" db="EMBL/GenBank/DDBJ databases">
        <authorList>
            <person name="Haufschild T."/>
            <person name="Kallscheuer N."/>
            <person name="Hammer J."/>
            <person name="Kohn T."/>
            <person name="Kabuu M."/>
            <person name="Jogler M."/>
            <person name="Wohfarth N."/>
            <person name="Heuer A."/>
            <person name="Rohde M."/>
            <person name="van Teeseling M.C.F."/>
            <person name="Jogler C."/>
        </authorList>
    </citation>
    <scope>NUCLEOTIDE SEQUENCE</scope>
    <source>
        <strain evidence="4">Strain 138</strain>
        <strain evidence="5">Strain 318</strain>
    </source>
</reference>
<dbReference type="Pfam" id="PF00583">
    <property type="entry name" value="Acetyltransf_1"/>
    <property type="match status" value="1"/>
</dbReference>
<evidence type="ECO:0000256" key="2">
    <source>
        <dbReference type="ARBA" id="ARBA00023315"/>
    </source>
</evidence>
<dbReference type="RefSeq" id="WP_367887078.1">
    <property type="nucleotide sequence ID" value="NZ_CP130612.1"/>
</dbReference>
<gene>
    <name evidence="4" type="ORF">Strain138_000625</name>
    <name evidence="5" type="ORF">Strain318_000625</name>
</gene>